<dbReference type="InterPro" id="IPR038404">
    <property type="entry name" value="TRAP_DctP_sf"/>
</dbReference>
<dbReference type="EMBL" id="MTKS01000266">
    <property type="protein sequence ID" value="RWX50768.1"/>
    <property type="molecule type" value="Genomic_DNA"/>
</dbReference>
<dbReference type="Pfam" id="PF03480">
    <property type="entry name" value="DctP"/>
    <property type="match status" value="1"/>
</dbReference>
<feature type="chain" id="PRO_5019440253" evidence="4">
    <location>
        <begin position="25"/>
        <end position="358"/>
    </location>
</feature>
<evidence type="ECO:0000256" key="3">
    <source>
        <dbReference type="PIRSR" id="PIRSR039026-2"/>
    </source>
</evidence>
<dbReference type="GO" id="GO:0055085">
    <property type="term" value="P:transmembrane transport"/>
    <property type="evidence" value="ECO:0007669"/>
    <property type="project" value="InterPro"/>
</dbReference>
<dbReference type="Gene3D" id="3.40.190.170">
    <property type="entry name" value="Bacterial extracellular solute-binding protein, family 7"/>
    <property type="match status" value="1"/>
</dbReference>
<dbReference type="InterPro" id="IPR018389">
    <property type="entry name" value="DctP_fam"/>
</dbReference>
<dbReference type="InterPro" id="IPR026289">
    <property type="entry name" value="SBP_TakP-like"/>
</dbReference>
<feature type="binding site" evidence="2">
    <location>
        <position position="173"/>
    </location>
    <ligand>
        <name>substrate</name>
    </ligand>
</feature>
<organism evidence="5 6">
    <name type="scientific">Candidatus Electrothrix marina</name>
    <dbReference type="NCBI Taxonomy" id="1859130"/>
    <lineage>
        <taxon>Bacteria</taxon>
        <taxon>Pseudomonadati</taxon>
        <taxon>Thermodesulfobacteriota</taxon>
        <taxon>Desulfobulbia</taxon>
        <taxon>Desulfobulbales</taxon>
        <taxon>Desulfobulbaceae</taxon>
        <taxon>Candidatus Electrothrix</taxon>
    </lineage>
</organism>
<evidence type="ECO:0000313" key="5">
    <source>
        <dbReference type="EMBL" id="RWX50768.1"/>
    </source>
</evidence>
<protein>
    <submittedName>
        <fullName evidence="5">TRAP-type mannitol/chloroaromatic compound transport system, substrate-binding protein</fullName>
    </submittedName>
</protein>
<dbReference type="NCBIfam" id="NF037995">
    <property type="entry name" value="TRAP_S1"/>
    <property type="match status" value="1"/>
</dbReference>
<name>A0A444JCG5_9BACT</name>
<keyword evidence="3" id="KW-0479">Metal-binding</keyword>
<dbReference type="Gene3D" id="3.40.190.10">
    <property type="entry name" value="Periplasmic binding protein-like II"/>
    <property type="match status" value="1"/>
</dbReference>
<keyword evidence="1 4" id="KW-0732">Signal</keyword>
<dbReference type="PANTHER" id="PTHR33376">
    <property type="match status" value="1"/>
</dbReference>
<feature type="binding site" evidence="3">
    <location>
        <position position="210"/>
    </location>
    <ligand>
        <name>substrate</name>
    </ligand>
</feature>
<accession>A0A444JCG5</accession>
<evidence type="ECO:0000256" key="1">
    <source>
        <dbReference type="ARBA" id="ARBA00022729"/>
    </source>
</evidence>
<gene>
    <name evidence="5" type="ORF">VU01_12663</name>
</gene>
<feature type="binding site" evidence="2">
    <location>
        <position position="152"/>
    </location>
    <ligand>
        <name>substrate</name>
    </ligand>
</feature>
<evidence type="ECO:0000313" key="6">
    <source>
        <dbReference type="Proteomes" id="UP000288892"/>
    </source>
</evidence>
<keyword evidence="6" id="KW-1185">Reference proteome</keyword>
<dbReference type="PIRSF" id="PIRSF039026">
    <property type="entry name" value="SiaP"/>
    <property type="match status" value="1"/>
</dbReference>
<dbReference type="PANTHER" id="PTHR33376:SF5">
    <property type="entry name" value="EXTRACYTOPLASMIC SOLUTE RECEPTOR PROTEIN"/>
    <property type="match status" value="1"/>
</dbReference>
<feature type="signal peptide" evidence="4">
    <location>
        <begin position="1"/>
        <end position="24"/>
    </location>
</feature>
<dbReference type="GO" id="GO:0046872">
    <property type="term" value="F:metal ion binding"/>
    <property type="evidence" value="ECO:0007669"/>
    <property type="project" value="UniProtKB-KW"/>
</dbReference>
<evidence type="ECO:0000256" key="2">
    <source>
        <dbReference type="PIRSR" id="PIRSR039026-1"/>
    </source>
</evidence>
<sequence>MKFILKIALAAVLLITATGHPALAAKTVRWKLAETWPSTLTPLASPPAQVARMVEEMSGGKFTIRVEGKEKHKAPLAVLDMVKGGQYQMGHSGSYYWKGKDINTIFFTTVPFGMTTAEQYAWFYYGDGMKYMQQVYDRFKVLSYPGGNTGVQMGGWFKKEINSLDDLKGLKMRIPGLAGEVFAKLGVNVTNIPAGELYTSLDRGTIDALEWVGPGMDIRMGFHKAAPYYYTGWHEPASEMQFLINKRAYEKLPPEYQAMLQAAMKAASGDMYYENFAESVQAWDKMKTEYPDIKVKTFPLPVLKAMKKATDEVLENYAVENPLFKEILASQRAFMKKARQWTVISDYNYIKTTLDLER</sequence>
<dbReference type="SUPFAM" id="SSF53850">
    <property type="entry name" value="Periplasmic binding protein-like II"/>
    <property type="match status" value="1"/>
</dbReference>
<dbReference type="GO" id="GO:0031317">
    <property type="term" value="C:tripartite ATP-independent periplasmic transporter complex"/>
    <property type="evidence" value="ECO:0007669"/>
    <property type="project" value="InterPro"/>
</dbReference>
<dbReference type="AlphaFoldDB" id="A0A444JCG5"/>
<proteinExistence type="predicted"/>
<feature type="binding site" evidence="3">
    <location>
        <position position="211"/>
    </location>
    <ligand>
        <name>Na(+)</name>
        <dbReference type="ChEBI" id="CHEBI:29101"/>
    </ligand>
</feature>
<dbReference type="Proteomes" id="UP000288892">
    <property type="component" value="Unassembled WGS sequence"/>
</dbReference>
<feature type="binding site" evidence="3">
    <location>
        <position position="235"/>
    </location>
    <ligand>
        <name>substrate</name>
    </ligand>
</feature>
<comment type="caution">
    <text evidence="5">The sequence shown here is derived from an EMBL/GenBank/DDBJ whole genome shotgun (WGS) entry which is preliminary data.</text>
</comment>
<evidence type="ECO:0000256" key="4">
    <source>
        <dbReference type="SAM" id="SignalP"/>
    </source>
</evidence>
<reference evidence="5 6" key="1">
    <citation type="submission" date="2017-01" db="EMBL/GenBank/DDBJ databases">
        <title>The cable genome- insights into the physiology and evolution of filamentous bacteria capable of sulfide oxidation via long distance electron transfer.</title>
        <authorList>
            <person name="Schreiber L."/>
            <person name="Bjerg J.T."/>
            <person name="Boggild A."/>
            <person name="Van De Vossenberg J."/>
            <person name="Meysman F."/>
            <person name="Nielsen L.P."/>
            <person name="Schramm A."/>
            <person name="Kjeldsen K.U."/>
        </authorList>
    </citation>
    <scope>NUCLEOTIDE SEQUENCE [LARGE SCALE GENOMIC DNA]</scope>
    <source>
        <strain evidence="5">A5</strain>
    </source>
</reference>